<proteinExistence type="predicted"/>
<evidence type="ECO:0000313" key="2">
    <source>
        <dbReference type="EMBL" id="CAI6357258.1"/>
    </source>
</evidence>
<comment type="caution">
    <text evidence="2">The sequence shown here is derived from an EMBL/GenBank/DDBJ whole genome shotgun (WGS) entry which is preliminary data.</text>
</comment>
<name>A0AAV0WN70_9HEMI</name>
<dbReference type="Proteomes" id="UP001160148">
    <property type="component" value="Unassembled WGS sequence"/>
</dbReference>
<dbReference type="EMBL" id="CARXXK010000002">
    <property type="protein sequence ID" value="CAI6357258.1"/>
    <property type="molecule type" value="Genomic_DNA"/>
</dbReference>
<protein>
    <submittedName>
        <fullName evidence="2">Uncharacterized protein</fullName>
    </submittedName>
</protein>
<sequence length="69" mass="7497">MTGDTKIGRTGQRRLETAGVSTRTHHTTHRPRRLTGAYILSVAECQSRGCDYDDASDKGRPIGLNLAGL</sequence>
<reference evidence="2 3" key="1">
    <citation type="submission" date="2023-01" db="EMBL/GenBank/DDBJ databases">
        <authorList>
            <person name="Whitehead M."/>
        </authorList>
    </citation>
    <scope>NUCLEOTIDE SEQUENCE [LARGE SCALE GENOMIC DNA]</scope>
</reference>
<organism evidence="2 3">
    <name type="scientific">Macrosiphum euphorbiae</name>
    <name type="common">potato aphid</name>
    <dbReference type="NCBI Taxonomy" id="13131"/>
    <lineage>
        <taxon>Eukaryota</taxon>
        <taxon>Metazoa</taxon>
        <taxon>Ecdysozoa</taxon>
        <taxon>Arthropoda</taxon>
        <taxon>Hexapoda</taxon>
        <taxon>Insecta</taxon>
        <taxon>Pterygota</taxon>
        <taxon>Neoptera</taxon>
        <taxon>Paraneoptera</taxon>
        <taxon>Hemiptera</taxon>
        <taxon>Sternorrhyncha</taxon>
        <taxon>Aphidomorpha</taxon>
        <taxon>Aphidoidea</taxon>
        <taxon>Aphididae</taxon>
        <taxon>Macrosiphini</taxon>
        <taxon>Macrosiphum</taxon>
    </lineage>
</organism>
<feature type="region of interest" description="Disordered" evidence="1">
    <location>
        <begin position="1"/>
        <end position="30"/>
    </location>
</feature>
<evidence type="ECO:0000256" key="1">
    <source>
        <dbReference type="SAM" id="MobiDB-lite"/>
    </source>
</evidence>
<accession>A0AAV0WN70</accession>
<evidence type="ECO:0000313" key="3">
    <source>
        <dbReference type="Proteomes" id="UP001160148"/>
    </source>
</evidence>
<gene>
    <name evidence="2" type="ORF">MEUPH1_LOCUS12904</name>
</gene>
<dbReference type="AlphaFoldDB" id="A0AAV0WN70"/>
<keyword evidence="3" id="KW-1185">Reference proteome</keyword>